<dbReference type="InterPro" id="IPR041538">
    <property type="entry name" value="RavA-like_AAA_lid"/>
</dbReference>
<dbReference type="InterPro" id="IPR003593">
    <property type="entry name" value="AAA+_ATPase"/>
</dbReference>
<dbReference type="EMBL" id="CAJHUC010002289">
    <property type="protein sequence ID" value="CAD7703542.1"/>
    <property type="molecule type" value="Genomic_DNA"/>
</dbReference>
<dbReference type="SUPFAM" id="SSF52540">
    <property type="entry name" value="P-loop containing nucleoside triphosphate hydrolases"/>
    <property type="match status" value="2"/>
</dbReference>
<dbReference type="Gene3D" id="3.40.50.300">
    <property type="entry name" value="P-loop containing nucleotide triphosphate hydrolases"/>
    <property type="match status" value="2"/>
</dbReference>
<name>A0A8S1JBD6_9CHLO</name>
<evidence type="ECO:0000256" key="3">
    <source>
        <dbReference type="SAM" id="Phobius"/>
    </source>
</evidence>
<evidence type="ECO:0000256" key="1">
    <source>
        <dbReference type="ARBA" id="ARBA00022741"/>
    </source>
</evidence>
<feature type="transmembrane region" description="Helical" evidence="3">
    <location>
        <begin position="464"/>
        <end position="482"/>
    </location>
</feature>
<feature type="transmembrane region" description="Helical" evidence="3">
    <location>
        <begin position="431"/>
        <end position="452"/>
    </location>
</feature>
<feature type="domain" description="ABC transporter" evidence="4">
    <location>
        <begin position="2"/>
        <end position="230"/>
    </location>
</feature>
<dbReference type="GO" id="GO:0016887">
    <property type="term" value="F:ATP hydrolysis activity"/>
    <property type="evidence" value="ECO:0007669"/>
    <property type="project" value="InterPro"/>
</dbReference>
<dbReference type="PANTHER" id="PTHR32204:SF0">
    <property type="entry name" value="ATPASE RAVA"/>
    <property type="match status" value="1"/>
</dbReference>
<evidence type="ECO:0000259" key="4">
    <source>
        <dbReference type="PROSITE" id="PS50893"/>
    </source>
</evidence>
<feature type="non-terminal residue" evidence="5">
    <location>
        <position position="941"/>
    </location>
</feature>
<dbReference type="CDD" id="cd03230">
    <property type="entry name" value="ABC_DR_subfamily_A"/>
    <property type="match status" value="1"/>
</dbReference>
<keyword evidence="1" id="KW-0547">Nucleotide-binding</keyword>
<dbReference type="Pfam" id="PF19920">
    <property type="entry name" value="bpX4"/>
    <property type="match status" value="1"/>
</dbReference>
<dbReference type="InterPro" id="IPR003439">
    <property type="entry name" value="ABC_transporter-like_ATP-bd"/>
</dbReference>
<dbReference type="InterPro" id="IPR045427">
    <property type="entry name" value="MoxR"/>
</dbReference>
<protein>
    <recommendedName>
        <fullName evidence="4">ABC transporter domain-containing protein</fullName>
    </recommendedName>
</protein>
<dbReference type="Pfam" id="PF17868">
    <property type="entry name" value="AAA_lid_8"/>
    <property type="match status" value="1"/>
</dbReference>
<keyword evidence="3" id="KW-0472">Membrane</keyword>
<dbReference type="Proteomes" id="UP000708148">
    <property type="component" value="Unassembled WGS sequence"/>
</dbReference>
<feature type="transmembrane region" description="Helical" evidence="3">
    <location>
        <begin position="284"/>
        <end position="306"/>
    </location>
</feature>
<keyword evidence="2" id="KW-0067">ATP-binding</keyword>
<dbReference type="PROSITE" id="PS50893">
    <property type="entry name" value="ABC_TRANSPORTER_2"/>
    <property type="match status" value="1"/>
</dbReference>
<dbReference type="AlphaFoldDB" id="A0A8S1JBD6"/>
<dbReference type="CDD" id="cd00009">
    <property type="entry name" value="AAA"/>
    <property type="match status" value="1"/>
</dbReference>
<organism evidence="5 6">
    <name type="scientific">Ostreobium quekettii</name>
    <dbReference type="NCBI Taxonomy" id="121088"/>
    <lineage>
        <taxon>Eukaryota</taxon>
        <taxon>Viridiplantae</taxon>
        <taxon>Chlorophyta</taxon>
        <taxon>core chlorophytes</taxon>
        <taxon>Ulvophyceae</taxon>
        <taxon>TCBD clade</taxon>
        <taxon>Bryopsidales</taxon>
        <taxon>Ostreobineae</taxon>
        <taxon>Ostreobiaceae</taxon>
        <taxon>Ostreobium</taxon>
    </lineage>
</organism>
<dbReference type="SMART" id="SM00382">
    <property type="entry name" value="AAA"/>
    <property type="match status" value="2"/>
</dbReference>
<accession>A0A8S1JBD6</accession>
<dbReference type="PANTHER" id="PTHR32204">
    <property type="entry name" value="ATPASE RAVA"/>
    <property type="match status" value="1"/>
</dbReference>
<evidence type="ECO:0000313" key="5">
    <source>
        <dbReference type="EMBL" id="CAD7703542.1"/>
    </source>
</evidence>
<dbReference type="InterPro" id="IPR045549">
    <property type="entry name" value="bpX4"/>
</dbReference>
<evidence type="ECO:0000256" key="2">
    <source>
        <dbReference type="ARBA" id="ARBA00022840"/>
    </source>
</evidence>
<keyword evidence="6" id="KW-1185">Reference proteome</keyword>
<dbReference type="Pfam" id="PF00005">
    <property type="entry name" value="ABC_tran"/>
    <property type="match status" value="1"/>
</dbReference>
<reference evidence="5" key="1">
    <citation type="submission" date="2020-12" db="EMBL/GenBank/DDBJ databases">
        <authorList>
            <person name="Iha C."/>
        </authorList>
    </citation>
    <scope>NUCLEOTIDE SEQUENCE</scope>
</reference>
<dbReference type="InterPro" id="IPR050513">
    <property type="entry name" value="RavA_ATPases"/>
</dbReference>
<dbReference type="InterPro" id="IPR027417">
    <property type="entry name" value="P-loop_NTPase"/>
</dbReference>
<dbReference type="Pfam" id="PF20030">
    <property type="entry name" value="bpMoxR"/>
    <property type="match status" value="1"/>
</dbReference>
<gene>
    <name evidence="5" type="ORF">OSTQU699_LOCUS8899</name>
</gene>
<dbReference type="GO" id="GO:0005524">
    <property type="term" value="F:ATP binding"/>
    <property type="evidence" value="ECO:0007669"/>
    <property type="project" value="UniProtKB-KW"/>
</dbReference>
<comment type="caution">
    <text evidence="5">The sequence shown here is derived from an EMBL/GenBank/DDBJ whole genome shotgun (WGS) entry which is preliminary data.</text>
</comment>
<proteinExistence type="predicted"/>
<dbReference type="OrthoDB" id="47330at2759"/>
<sequence length="941" mass="104232">MWQAHSVQWILQDISFQVNPGELAVLTGVNGVGKTTLLETIAGVKSPLRGEVSVNGHARRKTVEAEKAARLCSLYLPSDVYLPAEMTVQEYLEAASSLYCEEEAEAIDRIESLLDLFALTNSQRQQTVSLSDGQKKKLGLISALIADRDVLLLDEPFSGGLDPAGILAVKRLLRRRADRGQTILMTTPVTELVAEVADRLLVLRDSRLVHNLTRDEILASVDDGSSVVESLEELVFPDVHHRVDAFLDSMPSELSDWLCRAAWDGRRRLRNLAIHLEPLECLCVAGMVLVESVMAGGLSVSALFGWALRRIGLLSFKPQIIDRRCLVVWMAAVGSLALLVVSVPVAAGVIVAAIWLLERAHREALVRWAEQSVTMSVDLPLTPDGPPDEVANEFAQSMRQSFGTVSTRQLDPRVAQVSEFTDRRPDVQTSLWISLLVAFVPLLPAWSVASLPAPAGKIPTFDELALGATFLVSGITIVFLLARRCSWPLDNPATRRTIGSMSVIREFYQQLFDSGQVGLTSSAPATDKELEDVVELLMALEVAQREHLPVDPPATDRPSVAWAAAMFYGAAQLTVYRELGESEIDLRLTKELTTSAHPASTVYSVDLVFRRLPDLVRIVRGINAEDALLSVLLEWCRCWPLSSMIDSNTAEAVKLSERLVERVLVPIKAEFVGKDEIVDLMGVCLVGGEHLFLYGPPGTAKSALVQRLGQRLHGPVFDYLLTRFTEPNELFGPFDIRRLREGDLVTNTEGMLPEASLVFLDELLNANSAILNSLLMALNERVFRRGRETRRLPLLMAVGASNHLPEDEALRALFDRFLVRVRCDNVEQEQLSAVLHAGWALEQRHGDGDEGLSVDDIRTVQRLVADVDLTAVHTPYVELIHRLRHAGIMVSDRRAVKFQRLIAASAILCGRLQAEVTDLWVLRNTWDTEEQEEILRTLVQQ</sequence>
<keyword evidence="3" id="KW-1133">Transmembrane helix</keyword>
<keyword evidence="3" id="KW-0812">Transmembrane</keyword>
<evidence type="ECO:0000313" key="6">
    <source>
        <dbReference type="Proteomes" id="UP000708148"/>
    </source>
</evidence>
<feature type="transmembrane region" description="Helical" evidence="3">
    <location>
        <begin position="326"/>
        <end position="357"/>
    </location>
</feature>